<dbReference type="EMBL" id="BQNB010010354">
    <property type="protein sequence ID" value="GJS76152.1"/>
    <property type="molecule type" value="Genomic_DNA"/>
</dbReference>
<dbReference type="PANTHER" id="PTHR33240:SF15">
    <property type="entry name" value="GAG-PRO-LIKE PROTEIN"/>
    <property type="match status" value="1"/>
</dbReference>
<keyword evidence="2" id="KW-1185">Reference proteome</keyword>
<dbReference type="Proteomes" id="UP001151760">
    <property type="component" value="Unassembled WGS sequence"/>
</dbReference>
<sequence length="368" mass="41412">MERKQDRFTLLTKTPREILALDKGKFKPPPPMTTLVEKRNASKFCEFHGEVGHTTDECMHLKRQIEEMLKAGKLSHLIKELKQNNGKDQTKTTKKGETSGKDKSLAILMVQPWQRIARQRITQTFSLELVISFPPLGEKDGTKGPMIIEAEMGGHCMYRMYVYAGSSSEILYEHCFNRFRPKVKNQMIPAATPLVGFSGEIIWPPGQISLLVKIGDEEHSTSAWMNFMVVRSPSPYNGIIGRPGVRKIWAIPSTAHGMLKFPVAGGIVTLRSNKIIPLECMMVSGPRVPQPVINQVAEEKIQVAIHLEYPEQTIAIGSTLTEAGQKELCGLLRRNLDIFAWRPADMTGVPWHIAEHRLNIREGCLPVR</sequence>
<dbReference type="PANTHER" id="PTHR33240">
    <property type="entry name" value="OS08G0508500 PROTEIN"/>
    <property type="match status" value="1"/>
</dbReference>
<evidence type="ECO:0000313" key="1">
    <source>
        <dbReference type="EMBL" id="GJS76152.1"/>
    </source>
</evidence>
<evidence type="ECO:0008006" key="3">
    <source>
        <dbReference type="Google" id="ProtNLM"/>
    </source>
</evidence>
<reference evidence="1" key="2">
    <citation type="submission" date="2022-01" db="EMBL/GenBank/DDBJ databases">
        <authorList>
            <person name="Yamashiro T."/>
            <person name="Shiraishi A."/>
            <person name="Satake H."/>
            <person name="Nakayama K."/>
        </authorList>
    </citation>
    <scope>NUCLEOTIDE SEQUENCE</scope>
</reference>
<organism evidence="1 2">
    <name type="scientific">Tanacetum coccineum</name>
    <dbReference type="NCBI Taxonomy" id="301880"/>
    <lineage>
        <taxon>Eukaryota</taxon>
        <taxon>Viridiplantae</taxon>
        <taxon>Streptophyta</taxon>
        <taxon>Embryophyta</taxon>
        <taxon>Tracheophyta</taxon>
        <taxon>Spermatophyta</taxon>
        <taxon>Magnoliopsida</taxon>
        <taxon>eudicotyledons</taxon>
        <taxon>Gunneridae</taxon>
        <taxon>Pentapetalae</taxon>
        <taxon>asterids</taxon>
        <taxon>campanulids</taxon>
        <taxon>Asterales</taxon>
        <taxon>Asteraceae</taxon>
        <taxon>Asteroideae</taxon>
        <taxon>Anthemideae</taxon>
        <taxon>Anthemidinae</taxon>
        <taxon>Tanacetum</taxon>
    </lineage>
</organism>
<name>A0ABQ4YH08_9ASTR</name>
<protein>
    <recommendedName>
        <fullName evidence="3">Reverse transcriptase domain-containing protein</fullName>
    </recommendedName>
</protein>
<reference evidence="1" key="1">
    <citation type="journal article" date="2022" name="Int. J. Mol. Sci.">
        <title>Draft Genome of Tanacetum Coccineum: Genomic Comparison of Closely Related Tanacetum-Family Plants.</title>
        <authorList>
            <person name="Yamashiro T."/>
            <person name="Shiraishi A."/>
            <person name="Nakayama K."/>
            <person name="Satake H."/>
        </authorList>
    </citation>
    <scope>NUCLEOTIDE SEQUENCE</scope>
</reference>
<accession>A0ABQ4YH08</accession>
<comment type="caution">
    <text evidence="1">The sequence shown here is derived from an EMBL/GenBank/DDBJ whole genome shotgun (WGS) entry which is preliminary data.</text>
</comment>
<gene>
    <name evidence="1" type="ORF">Tco_0726033</name>
</gene>
<proteinExistence type="predicted"/>
<evidence type="ECO:0000313" key="2">
    <source>
        <dbReference type="Proteomes" id="UP001151760"/>
    </source>
</evidence>